<proteinExistence type="inferred from homology"/>
<dbReference type="PROSITE" id="PS00122">
    <property type="entry name" value="CARBOXYLESTERASE_B_1"/>
    <property type="match status" value="1"/>
</dbReference>
<organism evidence="6 7">
    <name type="scientific">Antrihabitans cavernicola</name>
    <dbReference type="NCBI Taxonomy" id="2495913"/>
    <lineage>
        <taxon>Bacteria</taxon>
        <taxon>Bacillati</taxon>
        <taxon>Actinomycetota</taxon>
        <taxon>Actinomycetes</taxon>
        <taxon>Mycobacteriales</taxon>
        <taxon>Nocardiaceae</taxon>
        <taxon>Antrihabitans</taxon>
    </lineage>
</organism>
<evidence type="ECO:0000256" key="3">
    <source>
        <dbReference type="RuleBase" id="RU361235"/>
    </source>
</evidence>
<evidence type="ECO:0000313" key="6">
    <source>
        <dbReference type="EMBL" id="KAA0021685.1"/>
    </source>
</evidence>
<dbReference type="OrthoDB" id="3199405at2"/>
<dbReference type="PROSITE" id="PS51257">
    <property type="entry name" value="PROKAR_LIPOPROTEIN"/>
    <property type="match status" value="1"/>
</dbReference>
<accession>A0A5A7SAX9</accession>
<keyword evidence="2 3" id="KW-0378">Hydrolase</keyword>
<dbReference type="AlphaFoldDB" id="A0A5A7SAX9"/>
<protein>
    <recommendedName>
        <fullName evidence="3">Carboxylic ester hydrolase</fullName>
        <ecNumber evidence="3">3.1.1.-</ecNumber>
    </recommendedName>
</protein>
<evidence type="ECO:0000256" key="1">
    <source>
        <dbReference type="ARBA" id="ARBA00005964"/>
    </source>
</evidence>
<feature type="domain" description="Carboxylesterase type B" evidence="5">
    <location>
        <begin position="36"/>
        <end position="527"/>
    </location>
</feature>
<gene>
    <name evidence="6" type="ORF">FOY51_17505</name>
</gene>
<evidence type="ECO:0000259" key="5">
    <source>
        <dbReference type="Pfam" id="PF00135"/>
    </source>
</evidence>
<dbReference type="EC" id="3.1.1.-" evidence="3"/>
<feature type="compositionally biased region" description="Polar residues" evidence="4">
    <location>
        <begin position="486"/>
        <end position="509"/>
    </location>
</feature>
<reference evidence="6 7" key="1">
    <citation type="submission" date="2019-07" db="EMBL/GenBank/DDBJ databases">
        <title>Rhodococcus cavernicolus sp. nov., isolated from a cave.</title>
        <authorList>
            <person name="Lee S.D."/>
        </authorList>
    </citation>
    <scope>NUCLEOTIDE SEQUENCE [LARGE SCALE GENOMIC DNA]</scope>
    <source>
        <strain evidence="6 7">C1-24</strain>
    </source>
</reference>
<comment type="caution">
    <text evidence="6">The sequence shown here is derived from an EMBL/GenBank/DDBJ whole genome shotgun (WGS) entry which is preliminary data.</text>
</comment>
<feature type="region of interest" description="Disordered" evidence="4">
    <location>
        <begin position="486"/>
        <end position="516"/>
    </location>
</feature>
<dbReference type="Proteomes" id="UP000322244">
    <property type="component" value="Unassembled WGS sequence"/>
</dbReference>
<dbReference type="EMBL" id="VLNY01000008">
    <property type="protein sequence ID" value="KAA0021685.1"/>
    <property type="molecule type" value="Genomic_DNA"/>
</dbReference>
<dbReference type="InterPro" id="IPR002018">
    <property type="entry name" value="CarbesteraseB"/>
</dbReference>
<dbReference type="Pfam" id="PF00135">
    <property type="entry name" value="COesterase"/>
    <property type="match status" value="1"/>
</dbReference>
<keyword evidence="7" id="KW-1185">Reference proteome</keyword>
<dbReference type="GO" id="GO:0016787">
    <property type="term" value="F:hydrolase activity"/>
    <property type="evidence" value="ECO:0007669"/>
    <property type="project" value="UniProtKB-KW"/>
</dbReference>
<comment type="similarity">
    <text evidence="1 3">Belongs to the type-B carboxylesterase/lipase family.</text>
</comment>
<evidence type="ECO:0000256" key="2">
    <source>
        <dbReference type="ARBA" id="ARBA00022801"/>
    </source>
</evidence>
<dbReference type="InterPro" id="IPR029058">
    <property type="entry name" value="AB_hydrolase_fold"/>
</dbReference>
<dbReference type="InterPro" id="IPR050309">
    <property type="entry name" value="Type-B_Carboxylest/Lipase"/>
</dbReference>
<dbReference type="RefSeq" id="WP_149431552.1">
    <property type="nucleotide sequence ID" value="NZ_VLNY01000008.1"/>
</dbReference>
<dbReference type="InterPro" id="IPR019826">
    <property type="entry name" value="Carboxylesterase_B_AS"/>
</dbReference>
<dbReference type="Gene3D" id="3.40.50.1820">
    <property type="entry name" value="alpha/beta hydrolase"/>
    <property type="match status" value="1"/>
</dbReference>
<evidence type="ECO:0000256" key="4">
    <source>
        <dbReference type="SAM" id="MobiDB-lite"/>
    </source>
</evidence>
<sequence>MTSARILAVVIVAIAALTGCGSGESEHPAVDAPIDVTTTTGTVHGTATDAVRIFRGIRYAQPPIGERRWTVPQPLPTSSANVDATKDGSPCPQTAMIPGTPPKTDEDCLFLNVTTPRKQSPNGALPVMVWWHGGGYTNGSGADYDPQKLADKGNVIVVTVNYRLGIFGYFGLPGLAGSGNFGFADQIASLQWVKANANAFGGDAHNVTVFGQSAGGMSACALLTAPSAAGLFDKAAVMSGSCLLDWHAGGLFPSAPAAKPYTDATTNQASGASAADGLGCAGPGRLACMRAKPAADLIDLNADFSDNLAYGTELLPTDPAQAVEAGHVAHVPILSGGTADEARSFVAGAMRYDPNSVTPQTYPSLLSAAFGNAAPAVADRYPLAKYPSAGLAWASVVTDSAWACPTDRGNRVMAAQTSVYPYEFAEPNPPDVNGVASAGMPTGATHATDLPFLFQLAHKDLLHGDAQHALSDRMIEYWSTFARTGNPNSDRTPNWNPATPDSSTVQRLSSEGAGTVDAAAEHQCQFWSTVR</sequence>
<dbReference type="PANTHER" id="PTHR11559">
    <property type="entry name" value="CARBOXYLESTERASE"/>
    <property type="match status" value="1"/>
</dbReference>
<name>A0A5A7SAX9_9NOCA</name>
<dbReference type="SUPFAM" id="SSF53474">
    <property type="entry name" value="alpha/beta-Hydrolases"/>
    <property type="match status" value="1"/>
</dbReference>
<evidence type="ECO:0000313" key="7">
    <source>
        <dbReference type="Proteomes" id="UP000322244"/>
    </source>
</evidence>